<comment type="caution">
    <text evidence="1">The sequence shown here is derived from an EMBL/GenBank/DDBJ whole genome shotgun (WGS) entry which is preliminary data.</text>
</comment>
<accession>A0A448X5P7</accession>
<dbReference type="AlphaFoldDB" id="A0A448X5P7"/>
<proteinExistence type="predicted"/>
<keyword evidence="2" id="KW-1185">Reference proteome</keyword>
<reference evidence="1" key="1">
    <citation type="submission" date="2018-11" db="EMBL/GenBank/DDBJ databases">
        <authorList>
            <consortium name="Pathogen Informatics"/>
        </authorList>
    </citation>
    <scope>NUCLEOTIDE SEQUENCE</scope>
</reference>
<evidence type="ECO:0000313" key="1">
    <source>
        <dbReference type="EMBL" id="VEL28634.1"/>
    </source>
</evidence>
<dbReference type="Proteomes" id="UP000784294">
    <property type="component" value="Unassembled WGS sequence"/>
</dbReference>
<protein>
    <submittedName>
        <fullName evidence="1">Uncharacterized protein</fullName>
    </submittedName>
</protein>
<name>A0A448X5P7_9PLAT</name>
<evidence type="ECO:0000313" key="2">
    <source>
        <dbReference type="Proteomes" id="UP000784294"/>
    </source>
</evidence>
<sequence length="183" mass="20226">MEAKRSSDSKSALAELPFSFPCEFVHTLECIPALRIHTLHTYTGINADRHVHTDMDDILSATVSDMLLLCCQVGQVVPKEMALVDPGIKARLGMKEDLWGQRSGNPVASAAGLAALVYFEFLSMSRGPMPLLPRHYFPVHLIQPAPASSVAVGGSNRGWKTQLRGTVKRHLRRRDVVTRGRRN</sequence>
<gene>
    <name evidence="1" type="ORF">PXEA_LOCUS22074</name>
</gene>
<dbReference type="EMBL" id="CAAALY010096515">
    <property type="protein sequence ID" value="VEL28634.1"/>
    <property type="molecule type" value="Genomic_DNA"/>
</dbReference>
<organism evidence="1 2">
    <name type="scientific">Protopolystoma xenopodis</name>
    <dbReference type="NCBI Taxonomy" id="117903"/>
    <lineage>
        <taxon>Eukaryota</taxon>
        <taxon>Metazoa</taxon>
        <taxon>Spiralia</taxon>
        <taxon>Lophotrochozoa</taxon>
        <taxon>Platyhelminthes</taxon>
        <taxon>Monogenea</taxon>
        <taxon>Polyopisthocotylea</taxon>
        <taxon>Polystomatidea</taxon>
        <taxon>Polystomatidae</taxon>
        <taxon>Protopolystoma</taxon>
    </lineage>
</organism>